<dbReference type="InterPro" id="IPR051447">
    <property type="entry name" value="Lipoprotein-release_system"/>
</dbReference>
<keyword evidence="6 7" id="KW-0472">Membrane</keyword>
<evidence type="ECO:0000259" key="8">
    <source>
        <dbReference type="Pfam" id="PF02687"/>
    </source>
</evidence>
<evidence type="ECO:0000313" key="10">
    <source>
        <dbReference type="EMBL" id="MFD1002937.1"/>
    </source>
</evidence>
<dbReference type="PANTHER" id="PTHR30489:SF0">
    <property type="entry name" value="LIPOPROTEIN-RELEASING SYSTEM TRANSMEMBRANE PROTEIN LOLE"/>
    <property type="match status" value="1"/>
</dbReference>
<keyword evidence="5 7" id="KW-1133">Transmembrane helix</keyword>
<dbReference type="Pfam" id="PF12704">
    <property type="entry name" value="MacB_PCD"/>
    <property type="match status" value="1"/>
</dbReference>
<sequence>MSLPFTIARTHLVSKPKQTIVAMLGVTFGIGMFIAMVSLMTGLNDMTEDLAMTSSPDIRIYHDITADRSSLAEQVNPQGINIVYHTKPKNESQKVHNALKIAEMIRKNPEVRGVSPQLTSQVFYNYGPVQLNGTIAGVDIVEEDRLFDIKAKMREGRIEDLIVNPEGIIMGKGLAKKLNAKTGDRVVITTPQGFTMTLKVVGLFQMGVGTIDNVKSYANISMVQNILQRDKSYLTDINIKLKDFHLAKAMAPQLQKTFGYKSEDWETANATMLLGVIIRNILTYSVSITLLIVAGFGIYNILNMTIMNKMKDIAILKAMGFSGSDVRKIFMIQSLIIGLIGSLAGLAIGFLLSSLIVRAPFDGGDVISIDHLPVNFKAKYYIVGIVFGIVTTAIAGYMPSRKAANVDPIEILRG</sequence>
<comment type="caution">
    <text evidence="10">The sequence shown here is derived from an EMBL/GenBank/DDBJ whole genome shotgun (WGS) entry which is preliminary data.</text>
</comment>
<evidence type="ECO:0000256" key="3">
    <source>
        <dbReference type="ARBA" id="ARBA00022475"/>
    </source>
</evidence>
<feature type="domain" description="ABC3 transporter permease C-terminal" evidence="8">
    <location>
        <begin position="285"/>
        <end position="408"/>
    </location>
</feature>
<evidence type="ECO:0000256" key="5">
    <source>
        <dbReference type="ARBA" id="ARBA00022989"/>
    </source>
</evidence>
<evidence type="ECO:0000256" key="2">
    <source>
        <dbReference type="ARBA" id="ARBA00005236"/>
    </source>
</evidence>
<feature type="transmembrane region" description="Helical" evidence="7">
    <location>
        <begin position="281"/>
        <end position="302"/>
    </location>
</feature>
<organism evidence="10 11">
    <name type="scientific">Ohtaekwangia kribbensis</name>
    <dbReference type="NCBI Taxonomy" id="688913"/>
    <lineage>
        <taxon>Bacteria</taxon>
        <taxon>Pseudomonadati</taxon>
        <taxon>Bacteroidota</taxon>
        <taxon>Cytophagia</taxon>
        <taxon>Cytophagales</taxon>
        <taxon>Fulvivirgaceae</taxon>
        <taxon>Ohtaekwangia</taxon>
    </lineage>
</organism>
<feature type="transmembrane region" description="Helical" evidence="7">
    <location>
        <begin position="20"/>
        <end position="43"/>
    </location>
</feature>
<keyword evidence="4 7" id="KW-0812">Transmembrane</keyword>
<feature type="transmembrane region" description="Helical" evidence="7">
    <location>
        <begin position="335"/>
        <end position="358"/>
    </location>
</feature>
<comment type="subcellular location">
    <subcellularLocation>
        <location evidence="1">Cell membrane</location>
        <topology evidence="1">Multi-pass membrane protein</topology>
    </subcellularLocation>
</comment>
<dbReference type="PANTHER" id="PTHR30489">
    <property type="entry name" value="LIPOPROTEIN-RELEASING SYSTEM TRANSMEMBRANE PROTEIN LOLE"/>
    <property type="match status" value="1"/>
</dbReference>
<evidence type="ECO:0000256" key="4">
    <source>
        <dbReference type="ARBA" id="ARBA00022692"/>
    </source>
</evidence>
<feature type="domain" description="MacB-like periplasmic core" evidence="9">
    <location>
        <begin position="19"/>
        <end position="255"/>
    </location>
</feature>
<reference evidence="11" key="1">
    <citation type="journal article" date="2019" name="Int. J. Syst. Evol. Microbiol.">
        <title>The Global Catalogue of Microorganisms (GCM) 10K type strain sequencing project: providing services to taxonomists for standard genome sequencing and annotation.</title>
        <authorList>
            <consortium name="The Broad Institute Genomics Platform"/>
            <consortium name="The Broad Institute Genome Sequencing Center for Infectious Disease"/>
            <person name="Wu L."/>
            <person name="Ma J."/>
        </authorList>
    </citation>
    <scope>NUCLEOTIDE SEQUENCE [LARGE SCALE GENOMIC DNA]</scope>
    <source>
        <strain evidence="11">CCUG 58938</strain>
    </source>
</reference>
<name>A0ABW3KAD8_9BACT</name>
<evidence type="ECO:0000313" key="11">
    <source>
        <dbReference type="Proteomes" id="UP001597112"/>
    </source>
</evidence>
<dbReference type="Proteomes" id="UP001597112">
    <property type="component" value="Unassembled WGS sequence"/>
</dbReference>
<keyword evidence="3" id="KW-1003">Cell membrane</keyword>
<dbReference type="Pfam" id="PF02687">
    <property type="entry name" value="FtsX"/>
    <property type="match status" value="1"/>
</dbReference>
<protein>
    <submittedName>
        <fullName evidence="10">ABC transporter permease</fullName>
    </submittedName>
</protein>
<evidence type="ECO:0000259" key="9">
    <source>
        <dbReference type="Pfam" id="PF12704"/>
    </source>
</evidence>
<proteinExistence type="inferred from homology"/>
<evidence type="ECO:0000256" key="7">
    <source>
        <dbReference type="SAM" id="Phobius"/>
    </source>
</evidence>
<accession>A0ABW3KAD8</accession>
<gene>
    <name evidence="10" type="ORF">ACFQ21_26670</name>
</gene>
<dbReference type="EMBL" id="JBHTKA010000014">
    <property type="protein sequence ID" value="MFD1002937.1"/>
    <property type="molecule type" value="Genomic_DNA"/>
</dbReference>
<dbReference type="RefSeq" id="WP_377584848.1">
    <property type="nucleotide sequence ID" value="NZ_JBHTKA010000014.1"/>
</dbReference>
<comment type="similarity">
    <text evidence="2">Belongs to the ABC-4 integral membrane protein family. LolC/E subfamily.</text>
</comment>
<evidence type="ECO:0000256" key="1">
    <source>
        <dbReference type="ARBA" id="ARBA00004651"/>
    </source>
</evidence>
<keyword evidence="11" id="KW-1185">Reference proteome</keyword>
<feature type="transmembrane region" description="Helical" evidence="7">
    <location>
        <begin position="378"/>
        <end position="398"/>
    </location>
</feature>
<dbReference type="InterPro" id="IPR003838">
    <property type="entry name" value="ABC3_permease_C"/>
</dbReference>
<evidence type="ECO:0000256" key="6">
    <source>
        <dbReference type="ARBA" id="ARBA00023136"/>
    </source>
</evidence>
<dbReference type="InterPro" id="IPR025857">
    <property type="entry name" value="MacB_PCD"/>
</dbReference>